<dbReference type="SMART" id="SM00849">
    <property type="entry name" value="Lactamase_B"/>
    <property type="match status" value="1"/>
</dbReference>
<dbReference type="Proteomes" id="UP001454036">
    <property type="component" value="Unassembled WGS sequence"/>
</dbReference>
<dbReference type="InterPro" id="IPR001279">
    <property type="entry name" value="Metallo-B-lactamas"/>
</dbReference>
<dbReference type="Gene3D" id="3.60.15.10">
    <property type="entry name" value="Ribonuclease Z/Hydroxyacylglutathione hydrolase-like"/>
    <property type="match status" value="1"/>
</dbReference>
<dbReference type="InterPro" id="IPR036866">
    <property type="entry name" value="RibonucZ/Hydroxyglut_hydro"/>
</dbReference>
<evidence type="ECO:0000313" key="3">
    <source>
        <dbReference type="Proteomes" id="UP001454036"/>
    </source>
</evidence>
<dbReference type="GO" id="GO:0016787">
    <property type="term" value="F:hydrolase activity"/>
    <property type="evidence" value="ECO:0007669"/>
    <property type="project" value="UniProtKB-KW"/>
</dbReference>
<dbReference type="Pfam" id="PF00753">
    <property type="entry name" value="Lactamase_B"/>
    <property type="match status" value="1"/>
</dbReference>
<dbReference type="PANTHER" id="PTHR42773:SF1">
    <property type="entry name" value="METALLO-BETA-LACTAMASE FAMILY PROTEIN"/>
    <property type="match status" value="1"/>
</dbReference>
<name>A0AAV3RGB3_LITER</name>
<accession>A0AAV3RGB3</accession>
<dbReference type="SUPFAM" id="SSF56281">
    <property type="entry name" value="Metallo-hydrolase/oxidoreductase"/>
    <property type="match status" value="1"/>
</dbReference>
<dbReference type="PANTHER" id="PTHR42773">
    <property type="entry name" value="METALLO-BETA-LACTAMASE-RELATED"/>
    <property type="match status" value="1"/>
</dbReference>
<dbReference type="CDD" id="cd07727">
    <property type="entry name" value="YmaE-like_MBL-fold"/>
    <property type="match status" value="1"/>
</dbReference>
<keyword evidence="2" id="KW-0378">Hydrolase</keyword>
<feature type="domain" description="Metallo-beta-lactamase" evidence="1">
    <location>
        <begin position="164"/>
        <end position="322"/>
    </location>
</feature>
<dbReference type="SUPFAM" id="SSF54862">
    <property type="entry name" value="4Fe-4S ferredoxins"/>
    <property type="match status" value="1"/>
</dbReference>
<evidence type="ECO:0000313" key="2">
    <source>
        <dbReference type="EMBL" id="GAA0174185.1"/>
    </source>
</evidence>
<sequence length="349" mass="39464">MMAMTIASSSTMHIQLGITQLTPPTNTSIFTQTNSSFGRNRVVPFALQTKKQRRPQNIQGDFFVDHTCIDCDTCRWMAPVTISTLLNETFTQVDDMSAVYKQPSCEDERLRALQALLSCPTSSIHTEEPARDIVQVQKTFPIAIDVNKIPDVYHCGYHSEKSFGAASYFIVHPEGNIIVDCPRYTESLARNIEMMGGARYMFLTHKDDVADHAKWSKRLNCERIIHVEEVTGSTANVEIKLDGRSPWSLGEDFTLHHTPGHTTGSVCLFYKLKKVLFTGDHLFNSETGLSISEKYNFYSVPIQLENIRKLLELDFEWILPGHGRRASFKDVAEKNNALKTFLSSKSELC</sequence>
<dbReference type="AlphaFoldDB" id="A0AAV3RGB3"/>
<evidence type="ECO:0000259" key="1">
    <source>
        <dbReference type="SMART" id="SM00849"/>
    </source>
</evidence>
<gene>
    <name evidence="2" type="ORF">LIER_27628</name>
</gene>
<dbReference type="Gene3D" id="3.30.70.20">
    <property type="match status" value="1"/>
</dbReference>
<keyword evidence="3" id="KW-1185">Reference proteome</keyword>
<organism evidence="2 3">
    <name type="scientific">Lithospermum erythrorhizon</name>
    <name type="common">Purple gromwell</name>
    <name type="synonym">Lithospermum officinale var. erythrorhizon</name>
    <dbReference type="NCBI Taxonomy" id="34254"/>
    <lineage>
        <taxon>Eukaryota</taxon>
        <taxon>Viridiplantae</taxon>
        <taxon>Streptophyta</taxon>
        <taxon>Embryophyta</taxon>
        <taxon>Tracheophyta</taxon>
        <taxon>Spermatophyta</taxon>
        <taxon>Magnoliopsida</taxon>
        <taxon>eudicotyledons</taxon>
        <taxon>Gunneridae</taxon>
        <taxon>Pentapetalae</taxon>
        <taxon>asterids</taxon>
        <taxon>lamiids</taxon>
        <taxon>Boraginales</taxon>
        <taxon>Boraginaceae</taxon>
        <taxon>Boraginoideae</taxon>
        <taxon>Lithospermeae</taxon>
        <taxon>Lithospermum</taxon>
    </lineage>
</organism>
<dbReference type="Pfam" id="PF13370">
    <property type="entry name" value="Fer4_13"/>
    <property type="match status" value="1"/>
</dbReference>
<proteinExistence type="predicted"/>
<protein>
    <submittedName>
        <fullName evidence="2">Hydrolase</fullName>
    </submittedName>
</protein>
<comment type="caution">
    <text evidence="2">The sequence shown here is derived from an EMBL/GenBank/DDBJ whole genome shotgun (WGS) entry which is preliminary data.</text>
</comment>
<reference evidence="2 3" key="1">
    <citation type="submission" date="2024-01" db="EMBL/GenBank/DDBJ databases">
        <title>The complete chloroplast genome sequence of Lithospermum erythrorhizon: insights into the phylogenetic relationship among Boraginaceae species and the maternal lineages of purple gromwells.</title>
        <authorList>
            <person name="Okada T."/>
            <person name="Watanabe K."/>
        </authorList>
    </citation>
    <scope>NUCLEOTIDE SEQUENCE [LARGE SCALE GENOMIC DNA]</scope>
</reference>
<dbReference type="EMBL" id="BAABME010008953">
    <property type="protein sequence ID" value="GAA0174185.1"/>
    <property type="molecule type" value="Genomic_DNA"/>
</dbReference>